<dbReference type="OrthoDB" id="5067971at2"/>
<organism evidence="2 3">
    <name type="scientific">Herbidospora galbida</name>
    <dbReference type="NCBI Taxonomy" id="2575442"/>
    <lineage>
        <taxon>Bacteria</taxon>
        <taxon>Bacillati</taxon>
        <taxon>Actinomycetota</taxon>
        <taxon>Actinomycetes</taxon>
        <taxon>Streptosporangiales</taxon>
        <taxon>Streptosporangiaceae</taxon>
        <taxon>Herbidospora</taxon>
    </lineage>
</organism>
<gene>
    <name evidence="2" type="ORF">FDA94_09215</name>
</gene>
<proteinExistence type="predicted"/>
<evidence type="ECO:0000313" key="2">
    <source>
        <dbReference type="EMBL" id="TKK89559.1"/>
    </source>
</evidence>
<evidence type="ECO:0000313" key="3">
    <source>
        <dbReference type="Proteomes" id="UP000308705"/>
    </source>
</evidence>
<dbReference type="Proteomes" id="UP000308705">
    <property type="component" value="Unassembled WGS sequence"/>
</dbReference>
<comment type="caution">
    <text evidence="2">The sequence shown here is derived from an EMBL/GenBank/DDBJ whole genome shotgun (WGS) entry which is preliminary data.</text>
</comment>
<reference evidence="2 3" key="1">
    <citation type="submission" date="2019-04" db="EMBL/GenBank/DDBJ databases">
        <title>Herbidospora sp. NEAU-GS14.nov., a novel actinomycete isolated from soil.</title>
        <authorList>
            <person name="Han L."/>
        </authorList>
    </citation>
    <scope>NUCLEOTIDE SEQUENCE [LARGE SCALE GENOMIC DNA]</scope>
    <source>
        <strain evidence="2 3">NEAU-GS14</strain>
    </source>
</reference>
<dbReference type="AlphaFoldDB" id="A0A4U3MLB5"/>
<keyword evidence="3" id="KW-1185">Reference proteome</keyword>
<sequence length="570" mass="59747">MTEKLIRTTYVDPTVNPPEPRQGDTGLHESRQDQEGYFEPLHRLHHAAFHGHGVGAGLQVAATPGQPGLRVMPGVALDETGRLIPVTAGGHVRLGDDLIPVTETGAHLPTAGLTGDRYVTVAWGEAFDYSGVAAGVFNTETTPVIRLREATGFAKSADQVVIAGVTFDQGKVTALRGSRQFTAVAADRIDLMRGSVTTSGTESLAGPTAAATLSAWHDGGVILDTPVLVVHHQGGITPMLHLDSVTGRMGVGVTPPAAAFDVEGGAVIRGKVGIGTARPDPAAALDVRGGAIMPTAGSGESAGILFPRDPGGGGGDRAYIRYFPVSGERTRLLIGNDNDADDEITFRQNDADVATIIRRSVGIGTDNPTGKLDVRETRYNTTGVLAISDRGIGLYASGAQAAVFNGDVHIDGRLTGVETSGFSAIDHPLDPAGRFLNHGAVESDELKNVYDGEVTLDEHGAAEIALPDWFEALNEKVRYQLTPLGGPAPNLHVSRRLSGNSFSIAGGEPGAEVCWLVTGVRHDAHARANPLVVETDKSEREHGRYRHPEAHGFDPSLGLWASPASAAAQE</sequence>
<dbReference type="RefSeq" id="WP_137246617.1">
    <property type="nucleotide sequence ID" value="NZ_SZQA01000006.1"/>
</dbReference>
<feature type="region of interest" description="Disordered" evidence="1">
    <location>
        <begin position="1"/>
        <end position="32"/>
    </location>
</feature>
<protein>
    <submittedName>
        <fullName evidence="2">Uncharacterized protein</fullName>
    </submittedName>
</protein>
<dbReference type="EMBL" id="SZQA01000006">
    <property type="protein sequence ID" value="TKK89559.1"/>
    <property type="molecule type" value="Genomic_DNA"/>
</dbReference>
<name>A0A4U3MLB5_9ACTN</name>
<evidence type="ECO:0000256" key="1">
    <source>
        <dbReference type="SAM" id="MobiDB-lite"/>
    </source>
</evidence>
<accession>A0A4U3MLB5</accession>